<organism evidence="10 11">
    <name type="scientific">Chanos chanos</name>
    <name type="common">Milkfish</name>
    <name type="synonym">Mugil chanos</name>
    <dbReference type="NCBI Taxonomy" id="29144"/>
    <lineage>
        <taxon>Eukaryota</taxon>
        <taxon>Metazoa</taxon>
        <taxon>Chordata</taxon>
        <taxon>Craniata</taxon>
        <taxon>Vertebrata</taxon>
        <taxon>Euteleostomi</taxon>
        <taxon>Actinopterygii</taxon>
        <taxon>Neopterygii</taxon>
        <taxon>Teleostei</taxon>
        <taxon>Ostariophysi</taxon>
        <taxon>Gonorynchiformes</taxon>
        <taxon>Chanidae</taxon>
        <taxon>Chanos</taxon>
    </lineage>
</organism>
<sequence>MSLFCCLAVVITEGDIWVYGVCSVAVAGITFLFLLANTDLFLITSAQASLDFLSDADLRTTTQVERSLKAVSLWESTGAVIMAVRRPGCSLCREEASALCSLKSELDELGVPLYAVVKENIGTEIRDFKPYFCGEIFVDEKQRFYGSEPRRMKALGIVRLGVWRNLLLTWKKGYRGNMKGEGFVLGGLFVIGPGKQGILLEHKEKEFGDKADLSSVLEAAKKIQKEK</sequence>
<evidence type="ECO:0000256" key="6">
    <source>
        <dbReference type="ARBA" id="ARBA00023849"/>
    </source>
</evidence>
<evidence type="ECO:0000256" key="8">
    <source>
        <dbReference type="ARBA" id="ARBA00032129"/>
    </source>
</evidence>
<name>A0A6J2VG00_CHACN</name>
<dbReference type="PANTHER" id="PTHR28630:SF31">
    <property type="entry name" value="PEROXIREDOXIN-LIKE 2A"/>
    <property type="match status" value="1"/>
</dbReference>
<dbReference type="InParanoid" id="A0A6J2VG00"/>
<evidence type="ECO:0000256" key="7">
    <source>
        <dbReference type="ARBA" id="ARBA00032058"/>
    </source>
</evidence>
<comment type="similarity">
    <text evidence="5">Belongs to the peroxiredoxin-like PRXL2 family. PRXL2A subfamily.</text>
</comment>
<keyword evidence="3" id="KW-0049">Antioxidant</keyword>
<evidence type="ECO:0000256" key="2">
    <source>
        <dbReference type="ARBA" id="ARBA00022490"/>
    </source>
</evidence>
<gene>
    <name evidence="11" type="primary">LOC115812414</name>
</gene>
<dbReference type="GO" id="GO:0005737">
    <property type="term" value="C:cytoplasm"/>
    <property type="evidence" value="ECO:0007669"/>
    <property type="project" value="UniProtKB-SubCell"/>
</dbReference>
<feature type="transmembrane region" description="Helical" evidence="9">
    <location>
        <begin position="16"/>
        <end position="36"/>
    </location>
</feature>
<dbReference type="GO" id="GO:0016209">
    <property type="term" value="F:antioxidant activity"/>
    <property type="evidence" value="ECO:0007669"/>
    <property type="project" value="UniProtKB-KW"/>
</dbReference>
<dbReference type="Proteomes" id="UP000504632">
    <property type="component" value="Chromosome 5"/>
</dbReference>
<dbReference type="OrthoDB" id="40334at2759"/>
<dbReference type="PANTHER" id="PTHR28630">
    <property type="match status" value="1"/>
</dbReference>
<evidence type="ECO:0000313" key="11">
    <source>
        <dbReference type="RefSeq" id="XP_030630753.1"/>
    </source>
</evidence>
<keyword evidence="9" id="KW-1133">Transmembrane helix</keyword>
<dbReference type="AlphaFoldDB" id="A0A6J2VG00"/>
<comment type="subcellular location">
    <subcellularLocation>
        <location evidence="1">Cytoplasm</location>
    </subcellularLocation>
</comment>
<dbReference type="Pfam" id="PF13911">
    <property type="entry name" value="AhpC-TSA_2"/>
    <property type="match status" value="1"/>
</dbReference>
<evidence type="ECO:0000256" key="3">
    <source>
        <dbReference type="ARBA" id="ARBA00022862"/>
    </source>
</evidence>
<keyword evidence="9" id="KW-0472">Membrane</keyword>
<evidence type="ECO:0000256" key="5">
    <source>
        <dbReference type="ARBA" id="ARBA00023787"/>
    </source>
</evidence>
<evidence type="ECO:0000256" key="4">
    <source>
        <dbReference type="ARBA" id="ARBA00023284"/>
    </source>
</evidence>
<dbReference type="RefSeq" id="XP_030630753.1">
    <property type="nucleotide sequence ID" value="XM_030774893.1"/>
</dbReference>
<dbReference type="CDD" id="cd02970">
    <property type="entry name" value="PRX_like2"/>
    <property type="match status" value="1"/>
</dbReference>
<keyword evidence="2" id="KW-0963">Cytoplasm</keyword>
<evidence type="ECO:0000313" key="10">
    <source>
        <dbReference type="Proteomes" id="UP000504632"/>
    </source>
</evidence>
<proteinExistence type="inferred from homology"/>
<evidence type="ECO:0000256" key="1">
    <source>
        <dbReference type="ARBA" id="ARBA00004496"/>
    </source>
</evidence>
<keyword evidence="10" id="KW-1185">Reference proteome</keyword>
<protein>
    <recommendedName>
        <fullName evidence="6">Peroxiredoxin-like 2A</fullName>
    </recommendedName>
    <alternativeName>
        <fullName evidence="8">Peroxiredoxin-like 2 activated in M-CSF stimulated monocytes</fullName>
    </alternativeName>
    <alternativeName>
        <fullName evidence="7">Redox-regulatory protein FAM213A</fullName>
    </alternativeName>
</protein>
<reference evidence="11" key="1">
    <citation type="submission" date="2025-08" db="UniProtKB">
        <authorList>
            <consortium name="RefSeq"/>
        </authorList>
    </citation>
    <scope>IDENTIFICATION</scope>
</reference>
<keyword evidence="4" id="KW-0676">Redox-active center</keyword>
<dbReference type="GeneID" id="115812414"/>
<dbReference type="InterPro" id="IPR032801">
    <property type="entry name" value="PXL2A/B/C"/>
</dbReference>
<evidence type="ECO:0000256" key="9">
    <source>
        <dbReference type="SAM" id="Phobius"/>
    </source>
</evidence>
<accession>A0A6J2VG00</accession>
<keyword evidence="9" id="KW-0812">Transmembrane</keyword>